<dbReference type="GO" id="GO:0016491">
    <property type="term" value="F:oxidoreductase activity"/>
    <property type="evidence" value="ECO:0007669"/>
    <property type="project" value="InterPro"/>
</dbReference>
<organism evidence="2 3">
    <name type="scientific">Gordonia humi</name>
    <dbReference type="NCBI Taxonomy" id="686429"/>
    <lineage>
        <taxon>Bacteria</taxon>
        <taxon>Bacillati</taxon>
        <taxon>Actinomycetota</taxon>
        <taxon>Actinomycetes</taxon>
        <taxon>Mycobacteriales</taxon>
        <taxon>Gordoniaceae</taxon>
        <taxon>Gordonia</taxon>
    </lineage>
</organism>
<proteinExistence type="predicted"/>
<dbReference type="AlphaFoldDB" id="A0A840EP81"/>
<dbReference type="InterPro" id="IPR011008">
    <property type="entry name" value="Dimeric_a/b-barrel"/>
</dbReference>
<dbReference type="InterPro" id="IPR009799">
    <property type="entry name" value="EthD_dom"/>
</dbReference>
<dbReference type="EMBL" id="JACIFP010000001">
    <property type="protein sequence ID" value="MBB4133512.1"/>
    <property type="molecule type" value="Genomic_DNA"/>
</dbReference>
<evidence type="ECO:0000313" key="2">
    <source>
        <dbReference type="EMBL" id="MBB4133512.1"/>
    </source>
</evidence>
<dbReference type="Proteomes" id="UP000551501">
    <property type="component" value="Unassembled WGS sequence"/>
</dbReference>
<reference evidence="2 3" key="1">
    <citation type="submission" date="2020-08" db="EMBL/GenBank/DDBJ databases">
        <title>Sequencing the genomes of 1000 actinobacteria strains.</title>
        <authorList>
            <person name="Klenk H.-P."/>
        </authorList>
    </citation>
    <scope>NUCLEOTIDE SEQUENCE [LARGE SCALE GENOMIC DNA]</scope>
    <source>
        <strain evidence="2 3">DSM 45298</strain>
    </source>
</reference>
<protein>
    <submittedName>
        <fullName evidence="2">Uncharacterized protein (TIGR02118 family)</fullName>
    </submittedName>
</protein>
<sequence>MSVRLTFCLTRLPHLSRTEFLDYWYDVHAPLVRERAELLGIIGYEQSHTVDGDPAAPLAAHRGAPGAVYDGVASLWFESLDAFRSGGRTREERVAAAELVEDEKNFIDLSKSPLWMTRDRIVVARDGLCDE</sequence>
<keyword evidence="3" id="KW-1185">Reference proteome</keyword>
<accession>A0A840EP81</accession>
<dbReference type="RefSeq" id="WP_183368695.1">
    <property type="nucleotide sequence ID" value="NZ_BAABHL010000111.1"/>
</dbReference>
<comment type="caution">
    <text evidence="2">The sequence shown here is derived from an EMBL/GenBank/DDBJ whole genome shotgun (WGS) entry which is preliminary data.</text>
</comment>
<evidence type="ECO:0000259" key="1">
    <source>
        <dbReference type="Pfam" id="PF07110"/>
    </source>
</evidence>
<dbReference type="Gene3D" id="3.30.70.100">
    <property type="match status" value="1"/>
</dbReference>
<gene>
    <name evidence="2" type="ORF">BKA16_000064</name>
</gene>
<feature type="domain" description="EthD" evidence="1">
    <location>
        <begin position="13"/>
        <end position="110"/>
    </location>
</feature>
<name>A0A840EP81_9ACTN</name>
<dbReference type="SUPFAM" id="SSF54909">
    <property type="entry name" value="Dimeric alpha+beta barrel"/>
    <property type="match status" value="1"/>
</dbReference>
<dbReference type="NCBIfam" id="TIGR02118">
    <property type="entry name" value="EthD family reductase"/>
    <property type="match status" value="1"/>
</dbReference>
<evidence type="ECO:0000313" key="3">
    <source>
        <dbReference type="Proteomes" id="UP000551501"/>
    </source>
</evidence>
<dbReference type="Pfam" id="PF07110">
    <property type="entry name" value="EthD"/>
    <property type="match status" value="1"/>
</dbReference>